<keyword evidence="13" id="KW-1185">Reference proteome</keyword>
<dbReference type="NCBIfam" id="TIGR00077">
    <property type="entry name" value="lspA"/>
    <property type="match status" value="1"/>
</dbReference>
<evidence type="ECO:0000313" key="12">
    <source>
        <dbReference type="EMBL" id="EKU94076.1"/>
    </source>
</evidence>
<evidence type="ECO:0000256" key="6">
    <source>
        <dbReference type="ARBA" id="ARBA00022801"/>
    </source>
</evidence>
<dbReference type="PRINTS" id="PR00781">
    <property type="entry name" value="LIPOSIGPTASE"/>
</dbReference>
<dbReference type="GO" id="GO:0004190">
    <property type="term" value="F:aspartic-type endopeptidase activity"/>
    <property type="evidence" value="ECO:0007669"/>
    <property type="project" value="UniProtKB-UniRule"/>
</dbReference>
<accession>K9EDW0</accession>
<evidence type="ECO:0000256" key="5">
    <source>
        <dbReference type="ARBA" id="ARBA00022750"/>
    </source>
</evidence>
<keyword evidence="6 9" id="KW-0378">Hydrolase</keyword>
<evidence type="ECO:0000256" key="7">
    <source>
        <dbReference type="ARBA" id="ARBA00022989"/>
    </source>
</evidence>
<comment type="similarity">
    <text evidence="1 9 11">Belongs to the peptidase A8 family.</text>
</comment>
<keyword evidence="4 9" id="KW-0812">Transmembrane</keyword>
<keyword evidence="7 9" id="KW-1133">Transmembrane helix</keyword>
<dbReference type="PROSITE" id="PS00855">
    <property type="entry name" value="SPASE_II"/>
    <property type="match status" value="1"/>
</dbReference>
<comment type="caution">
    <text evidence="9">Lacks conserved residue(s) required for the propagation of feature annotation.</text>
</comment>
<comment type="subcellular location">
    <subcellularLocation>
        <location evidence="9">Cell membrane</location>
        <topology evidence="9">Multi-pass membrane protein</topology>
    </subcellularLocation>
</comment>
<name>K9EDW0_9LACT</name>
<protein>
    <recommendedName>
        <fullName evidence="9">Lipoprotein signal peptidase</fullName>
        <ecNumber evidence="9">3.4.23.36</ecNumber>
    </recommendedName>
    <alternativeName>
        <fullName evidence="9">Prolipoprotein signal peptidase</fullName>
    </alternativeName>
    <alternativeName>
        <fullName evidence="9">Signal peptidase II</fullName>
        <shortName evidence="9">SPase II</shortName>
    </alternativeName>
</protein>
<dbReference type="Proteomes" id="UP000009875">
    <property type="component" value="Unassembled WGS sequence"/>
</dbReference>
<dbReference type="EC" id="3.4.23.36" evidence="9"/>
<evidence type="ECO:0000256" key="8">
    <source>
        <dbReference type="ARBA" id="ARBA00023136"/>
    </source>
</evidence>
<dbReference type="PANTHER" id="PTHR33695:SF1">
    <property type="entry name" value="LIPOPROTEIN SIGNAL PEPTIDASE"/>
    <property type="match status" value="1"/>
</dbReference>
<reference evidence="12 13" key="1">
    <citation type="submission" date="2012-09" db="EMBL/GenBank/DDBJ databases">
        <title>The Genome Sequence of Alloiococcus otitis ATCC 51267.</title>
        <authorList>
            <consortium name="The Broad Institute Genome Sequencing Platform"/>
            <person name="Earl A."/>
            <person name="Ward D."/>
            <person name="Feldgarden M."/>
            <person name="Gevers D."/>
            <person name="Huys G."/>
            <person name="Walker B."/>
            <person name="Young S.K."/>
            <person name="Zeng Q."/>
            <person name="Gargeya S."/>
            <person name="Fitzgerald M."/>
            <person name="Haas B."/>
            <person name="Abouelleil A."/>
            <person name="Alvarado L."/>
            <person name="Arachchi H.M."/>
            <person name="Berlin A.M."/>
            <person name="Chapman S.B."/>
            <person name="Goldberg J."/>
            <person name="Griggs A."/>
            <person name="Gujja S."/>
            <person name="Hansen M."/>
            <person name="Howarth C."/>
            <person name="Imamovic A."/>
            <person name="Larimer J."/>
            <person name="McCowen C."/>
            <person name="Montmayeur A."/>
            <person name="Murphy C."/>
            <person name="Neiman D."/>
            <person name="Pearson M."/>
            <person name="Priest M."/>
            <person name="Roberts A."/>
            <person name="Saif S."/>
            <person name="Shea T."/>
            <person name="Sisk P."/>
            <person name="Sykes S."/>
            <person name="Wortman J."/>
            <person name="Nusbaum C."/>
            <person name="Birren B."/>
        </authorList>
    </citation>
    <scope>NUCLEOTIDE SEQUENCE [LARGE SCALE GENOMIC DNA]</scope>
    <source>
        <strain evidence="12 13">ATCC 51267</strain>
    </source>
</reference>
<dbReference type="HOGENOM" id="CLU_083252_3_3_9"/>
<keyword evidence="2 9" id="KW-1003">Cell membrane</keyword>
<keyword evidence="3 9" id="KW-0645">Protease</keyword>
<dbReference type="OrthoDB" id="9810259at2"/>
<dbReference type="PANTHER" id="PTHR33695">
    <property type="entry name" value="LIPOPROTEIN SIGNAL PEPTIDASE"/>
    <property type="match status" value="1"/>
</dbReference>
<keyword evidence="5 9" id="KW-0064">Aspartyl protease</keyword>
<keyword evidence="8 9" id="KW-0472">Membrane</keyword>
<feature type="transmembrane region" description="Helical" evidence="9">
    <location>
        <begin position="84"/>
        <end position="102"/>
    </location>
</feature>
<dbReference type="HAMAP" id="MF_00161">
    <property type="entry name" value="LspA"/>
    <property type="match status" value="1"/>
</dbReference>
<evidence type="ECO:0000256" key="4">
    <source>
        <dbReference type="ARBA" id="ARBA00022692"/>
    </source>
</evidence>
<evidence type="ECO:0000256" key="11">
    <source>
        <dbReference type="RuleBase" id="RU004181"/>
    </source>
</evidence>
<feature type="transmembrane region" description="Helical" evidence="9">
    <location>
        <begin position="122"/>
        <end position="144"/>
    </location>
</feature>
<evidence type="ECO:0000256" key="9">
    <source>
        <dbReference type="HAMAP-Rule" id="MF_00161"/>
    </source>
</evidence>
<dbReference type="AlphaFoldDB" id="K9EDW0"/>
<dbReference type="UniPathway" id="UPA00665"/>
<sequence length="155" mass="17356">MIQYYFISLVIIILDQLTKYLTASNLDLGQTINLIPNVLSLTHVQNTGAAWSIFEGQMVFFYLVTILVVAFLIYLLHKEGKKSALLATAIAFMIGGALGNFIDRLFHQYVIDMIQVDFMSFPIFNIADIALTTGVILMLVAVLYDEYMMKGGEEG</sequence>
<evidence type="ECO:0000256" key="3">
    <source>
        <dbReference type="ARBA" id="ARBA00022670"/>
    </source>
</evidence>
<comment type="caution">
    <text evidence="12">The sequence shown here is derived from an EMBL/GenBank/DDBJ whole genome shotgun (WGS) entry which is preliminary data.</text>
</comment>
<dbReference type="STRING" id="883081.HMPREF9698_00388"/>
<evidence type="ECO:0000256" key="2">
    <source>
        <dbReference type="ARBA" id="ARBA00022475"/>
    </source>
</evidence>
<dbReference type="GO" id="GO:0006508">
    <property type="term" value="P:proteolysis"/>
    <property type="evidence" value="ECO:0007669"/>
    <property type="project" value="UniProtKB-KW"/>
</dbReference>
<proteinExistence type="inferred from homology"/>
<dbReference type="PATRIC" id="fig|883081.3.peg.390"/>
<dbReference type="GO" id="GO:0005886">
    <property type="term" value="C:plasma membrane"/>
    <property type="evidence" value="ECO:0007669"/>
    <property type="project" value="UniProtKB-SubCell"/>
</dbReference>
<comment type="catalytic activity">
    <reaction evidence="9 10">
        <text>Release of signal peptides from bacterial membrane prolipoproteins. Hydrolyzes -Xaa-Yaa-Zaa-|-(S,diacylglyceryl)Cys-, in which Xaa is hydrophobic (preferably Leu), and Yaa (Ala or Ser) and Zaa (Gly or Ala) have small, neutral side chains.</text>
        <dbReference type="EC" id="3.4.23.36"/>
    </reaction>
</comment>
<feature type="active site" evidence="9">
    <location>
        <position position="128"/>
    </location>
</feature>
<evidence type="ECO:0000313" key="13">
    <source>
        <dbReference type="Proteomes" id="UP000009875"/>
    </source>
</evidence>
<evidence type="ECO:0000256" key="1">
    <source>
        <dbReference type="ARBA" id="ARBA00006139"/>
    </source>
</evidence>
<evidence type="ECO:0000256" key="10">
    <source>
        <dbReference type="RuleBase" id="RU000594"/>
    </source>
</evidence>
<dbReference type="InterPro" id="IPR001872">
    <property type="entry name" value="Peptidase_A8"/>
</dbReference>
<comment type="pathway">
    <text evidence="9">Protein modification; lipoprotein biosynthesis (signal peptide cleavage).</text>
</comment>
<dbReference type="eggNOG" id="COG0597">
    <property type="taxonomic scope" value="Bacteria"/>
</dbReference>
<gene>
    <name evidence="9" type="primary">lspA</name>
    <name evidence="12" type="ORF">HMPREF9698_00388</name>
</gene>
<organism evidence="12 13">
    <name type="scientific">Alloiococcus otitis ATCC 51267</name>
    <dbReference type="NCBI Taxonomy" id="883081"/>
    <lineage>
        <taxon>Bacteria</taxon>
        <taxon>Bacillati</taxon>
        <taxon>Bacillota</taxon>
        <taxon>Bacilli</taxon>
        <taxon>Lactobacillales</taxon>
        <taxon>Carnobacteriaceae</taxon>
        <taxon>Alloiococcus</taxon>
    </lineage>
</organism>
<dbReference type="RefSeq" id="WP_003776809.1">
    <property type="nucleotide sequence ID" value="NZ_JH992957.1"/>
</dbReference>
<comment type="function">
    <text evidence="9 10">This protein specifically catalyzes the removal of signal peptides from prolipoproteins.</text>
</comment>
<feature type="active site" evidence="9">
    <location>
        <position position="112"/>
    </location>
</feature>
<dbReference type="Pfam" id="PF01252">
    <property type="entry name" value="Peptidase_A8"/>
    <property type="match status" value="1"/>
</dbReference>
<dbReference type="EMBL" id="AGXA01000005">
    <property type="protein sequence ID" value="EKU94076.1"/>
    <property type="molecule type" value="Genomic_DNA"/>
</dbReference>
<feature type="transmembrane region" description="Helical" evidence="9">
    <location>
        <begin position="59"/>
        <end position="77"/>
    </location>
</feature>